<dbReference type="OrthoDB" id="976029at2"/>
<dbReference type="AlphaFoldDB" id="A0A2N3IHW2"/>
<dbReference type="Gene3D" id="3.40.1350.10">
    <property type="match status" value="1"/>
</dbReference>
<reference evidence="1 2" key="1">
    <citation type="submission" date="2017-06" db="EMBL/GenBank/DDBJ databases">
        <title>Raineya orbicola gen. nov., sp. nov. a slightly thermophilic bacterium of the phylum Bacteroidetes and the description of Raineyaceae fam. nov.</title>
        <authorList>
            <person name="Albuquerque L."/>
            <person name="Polonia A.R.M."/>
            <person name="Barroso C."/>
            <person name="Froufe H.J.C."/>
            <person name="Lage O."/>
            <person name="Lobo-Da-Cunha A."/>
            <person name="Egas C."/>
            <person name="Da Costa M.S."/>
        </authorList>
    </citation>
    <scope>NUCLEOTIDE SEQUENCE [LARGE SCALE GENOMIC DNA]</scope>
    <source>
        <strain evidence="1 2">SPSPC-11</strain>
    </source>
</reference>
<sequence>MPKLFYYQEKKILKQVDKQESELNKFISENWSNLFPQLIFIASEFPLKGNVRSIGNKSGRIDILAYNPKTTRFVIFELKREYDRNITEQVADYRDYVEDNFADVYLKSTQIYNATLPKFQEMDLRQIEIVLIAKKFSLVQIEKIKKNKENNITLIKYFWFENDLIFIDYLNNDPDEERIENLNSQKVRLVKEIVNQDPDIYEIDRFFNLKQASKELFIDFYNWLKQRGEVTITPTQSYLKVIFGNHTFSAIGYAGKVGSKQVLQINTNIDLTNVSGLLVQDRVREGKKKKGSLAPERFEIRLRNKEELNLMLKSIQEKIF</sequence>
<dbReference type="GO" id="GO:0003676">
    <property type="term" value="F:nucleic acid binding"/>
    <property type="evidence" value="ECO:0007669"/>
    <property type="project" value="InterPro"/>
</dbReference>
<comment type="caution">
    <text evidence="1">The sequence shown here is derived from an EMBL/GenBank/DDBJ whole genome shotgun (WGS) entry which is preliminary data.</text>
</comment>
<evidence type="ECO:0008006" key="3">
    <source>
        <dbReference type="Google" id="ProtNLM"/>
    </source>
</evidence>
<dbReference type="InterPro" id="IPR011856">
    <property type="entry name" value="tRNA_endonuc-like_dom_sf"/>
</dbReference>
<evidence type="ECO:0000313" key="1">
    <source>
        <dbReference type="EMBL" id="PKQ69915.1"/>
    </source>
</evidence>
<dbReference type="EMBL" id="NKXO01000014">
    <property type="protein sequence ID" value="PKQ69915.1"/>
    <property type="molecule type" value="Genomic_DNA"/>
</dbReference>
<name>A0A2N3IHW2_9BACT</name>
<proteinExistence type="predicted"/>
<keyword evidence="2" id="KW-1185">Reference proteome</keyword>
<dbReference type="RefSeq" id="WP_101358378.1">
    <property type="nucleotide sequence ID" value="NZ_NKXO01000014.1"/>
</dbReference>
<accession>A0A2N3IHW2</accession>
<protein>
    <recommendedName>
        <fullName evidence="3">DUF91 domain-containing protein</fullName>
    </recommendedName>
</protein>
<gene>
    <name evidence="1" type="ORF">Rain11_1112</name>
</gene>
<organism evidence="1 2">
    <name type="scientific">Raineya orbicola</name>
    <dbReference type="NCBI Taxonomy" id="2016530"/>
    <lineage>
        <taxon>Bacteria</taxon>
        <taxon>Pseudomonadati</taxon>
        <taxon>Bacteroidota</taxon>
        <taxon>Cytophagia</taxon>
        <taxon>Cytophagales</taxon>
        <taxon>Raineyaceae</taxon>
        <taxon>Raineya</taxon>
    </lineage>
</organism>
<dbReference type="Proteomes" id="UP000233387">
    <property type="component" value="Unassembled WGS sequence"/>
</dbReference>
<evidence type="ECO:0000313" key="2">
    <source>
        <dbReference type="Proteomes" id="UP000233387"/>
    </source>
</evidence>